<comment type="caution">
    <text evidence="1">The sequence shown here is derived from an EMBL/GenBank/DDBJ whole genome shotgun (WGS) entry which is preliminary data.</text>
</comment>
<proteinExistence type="predicted"/>
<evidence type="ECO:0000313" key="1">
    <source>
        <dbReference type="EMBL" id="GAD76462.1"/>
    </source>
</evidence>
<dbReference type="AlphaFoldDB" id="U3AT96"/>
<dbReference type="Proteomes" id="UP000016567">
    <property type="component" value="Unassembled WGS sequence"/>
</dbReference>
<gene>
    <name evidence="1" type="ORF">VAZ01S_044_00430</name>
</gene>
<evidence type="ECO:0000313" key="2">
    <source>
        <dbReference type="Proteomes" id="UP000016567"/>
    </source>
</evidence>
<dbReference type="EMBL" id="BATL01000044">
    <property type="protein sequence ID" value="GAD76462.1"/>
    <property type="molecule type" value="Genomic_DNA"/>
</dbReference>
<organism evidence="1 2">
    <name type="scientific">Vibrio azureus NBRC 104587</name>
    <dbReference type="NCBI Taxonomy" id="1219077"/>
    <lineage>
        <taxon>Bacteria</taxon>
        <taxon>Pseudomonadati</taxon>
        <taxon>Pseudomonadota</taxon>
        <taxon>Gammaproteobacteria</taxon>
        <taxon>Vibrionales</taxon>
        <taxon>Vibrionaceae</taxon>
        <taxon>Vibrio</taxon>
    </lineage>
</organism>
<reference evidence="1 2" key="1">
    <citation type="submission" date="2013-09" db="EMBL/GenBank/DDBJ databases">
        <title>Whole genome shotgun sequence of Vibrio azureus NBRC 104587.</title>
        <authorList>
            <person name="Isaki S."/>
            <person name="Hosoyama A."/>
            <person name="Numata M."/>
            <person name="Hashimoto M."/>
            <person name="Hosoyama Y."/>
            <person name="Tsuchikane K."/>
            <person name="Noguchi M."/>
            <person name="Hirakata S."/>
            <person name="Ichikawa N."/>
            <person name="Ohji S."/>
            <person name="Yamazoe A."/>
            <person name="Fujita N."/>
        </authorList>
    </citation>
    <scope>NUCLEOTIDE SEQUENCE [LARGE SCALE GENOMIC DNA]</scope>
    <source>
        <strain evidence="1 2">NBRC 104587</strain>
    </source>
</reference>
<name>U3AT96_9VIBR</name>
<protein>
    <submittedName>
        <fullName evidence="1">Uncharacterized protein</fullName>
    </submittedName>
</protein>
<keyword evidence="2" id="KW-1185">Reference proteome</keyword>
<sequence length="61" mass="7471">MIDYLKTSKNNYVIKQQKKHKKNIKTNNVKNNIDRLRQVKEQQYQISRREKLSRIQVKLTV</sequence>
<accession>U3AT96</accession>